<reference evidence="2 3" key="1">
    <citation type="submission" date="2017-08" db="EMBL/GenBank/DDBJ databases">
        <title>Infants hospitalized years apart are colonized by the same room-sourced microbial strains.</title>
        <authorList>
            <person name="Brooks B."/>
            <person name="Olm M.R."/>
            <person name="Firek B.A."/>
            <person name="Baker R."/>
            <person name="Thomas B.C."/>
            <person name="Morowitz M.J."/>
            <person name="Banfield J.F."/>
        </authorList>
    </citation>
    <scope>NUCLEOTIDE SEQUENCE [LARGE SCALE GENOMIC DNA]</scope>
    <source>
        <strain evidence="2">S2_003_000_R2_14</strain>
    </source>
</reference>
<dbReference type="Proteomes" id="UP000249061">
    <property type="component" value="Unassembled WGS sequence"/>
</dbReference>
<evidence type="ECO:0008006" key="4">
    <source>
        <dbReference type="Google" id="ProtNLM"/>
    </source>
</evidence>
<name>A0A2W5TNC0_9BACT</name>
<organism evidence="2 3">
    <name type="scientific">Archangium gephyra</name>
    <dbReference type="NCBI Taxonomy" id="48"/>
    <lineage>
        <taxon>Bacteria</taxon>
        <taxon>Pseudomonadati</taxon>
        <taxon>Myxococcota</taxon>
        <taxon>Myxococcia</taxon>
        <taxon>Myxococcales</taxon>
        <taxon>Cystobacterineae</taxon>
        <taxon>Archangiaceae</taxon>
        <taxon>Archangium</taxon>
    </lineage>
</organism>
<feature type="signal peptide" evidence="1">
    <location>
        <begin position="1"/>
        <end position="18"/>
    </location>
</feature>
<comment type="caution">
    <text evidence="2">The sequence shown here is derived from an EMBL/GenBank/DDBJ whole genome shotgun (WGS) entry which is preliminary data.</text>
</comment>
<protein>
    <recommendedName>
        <fullName evidence="4">Lipoprotein</fullName>
    </recommendedName>
</protein>
<dbReference type="PROSITE" id="PS51257">
    <property type="entry name" value="PROKAR_LIPOPROTEIN"/>
    <property type="match status" value="1"/>
</dbReference>
<proteinExistence type="predicted"/>
<gene>
    <name evidence="2" type="ORF">DI536_07785</name>
</gene>
<accession>A0A2W5TNC0</accession>
<evidence type="ECO:0000313" key="3">
    <source>
        <dbReference type="Proteomes" id="UP000249061"/>
    </source>
</evidence>
<dbReference type="EMBL" id="QFQP01000005">
    <property type="protein sequence ID" value="PZR15347.1"/>
    <property type="molecule type" value="Genomic_DNA"/>
</dbReference>
<keyword evidence="1" id="KW-0732">Signal</keyword>
<dbReference type="AlphaFoldDB" id="A0A2W5TNC0"/>
<evidence type="ECO:0000313" key="2">
    <source>
        <dbReference type="EMBL" id="PZR15347.1"/>
    </source>
</evidence>
<sequence length="221" mass="22365">MKKLLTMCALAAVGGLVACGGGNMNPDGGTGGGSGGGTASGGGTGTNDFSTSARILAHLEGKTMVMQGDDIPTSPNGFNENIDFGASTQCYQKVSISTLASQFTVTSDLGTLNKMPDAGAVGMCDRTTKANTVMFTSMSVLIENVANNGECFDITSTYNGFKQEGRGSISADGKTVTLELYFAATGHRCADGAVGATGVQLATQAGPVAFTGNAKQVYRLP</sequence>
<feature type="chain" id="PRO_5015962892" description="Lipoprotein" evidence="1">
    <location>
        <begin position="19"/>
        <end position="221"/>
    </location>
</feature>
<evidence type="ECO:0000256" key="1">
    <source>
        <dbReference type="SAM" id="SignalP"/>
    </source>
</evidence>